<evidence type="ECO:0000256" key="2">
    <source>
        <dbReference type="SAM" id="MobiDB-lite"/>
    </source>
</evidence>
<proteinExistence type="predicted"/>
<feature type="transmembrane region" description="Helical" evidence="3">
    <location>
        <begin position="184"/>
        <end position="202"/>
    </location>
</feature>
<dbReference type="CDD" id="cd06462">
    <property type="entry name" value="Peptidase_S24_S26"/>
    <property type="match status" value="1"/>
</dbReference>
<accession>A0A318RR28</accession>
<keyword evidence="3" id="KW-0472">Membrane</keyword>
<keyword evidence="3" id="KW-0812">Transmembrane</keyword>
<feature type="transmembrane region" description="Helical" evidence="3">
    <location>
        <begin position="12"/>
        <end position="36"/>
    </location>
</feature>
<dbReference type="Proteomes" id="UP000247591">
    <property type="component" value="Unassembled WGS sequence"/>
</dbReference>
<evidence type="ECO:0000256" key="1">
    <source>
        <dbReference type="NCBIfam" id="TIGR02228"/>
    </source>
</evidence>
<name>A0A318RR28_WILLI</name>
<sequence>MSDRVKKVAVEIALTVGALAGLLCVIIAIVGVSFGLSPLIFRSDSMSPAIDVGDVAISRSIPAADVAAGDIVSVSRPDGTRITHRVVSIDAHVGNSTTMTLRGDSNNVDDPQPYTVTTVDEILFHIPNLGYVLSWFANPYSWALATLSTLGLLWLAFRPDKLFRKTSSGRHAVSSPVRSRGTAVAAQAVIAAIVVAAAVVGFERTHGTLAALTDSATASGSVSAGRPIVPTGLTCRTQGSSAVLSWQNPAAQQTYSYQLIFAPAVLGQSKTVVVAPSSSNPATFAVTTSFATGLLGLLGFYDVELRSKVGNFLSAGAVTIRVNVLLLSVLCGPGTSSPIAPRAAPDAKIFSSTTPAASTASDPAGSSTSAAPSPSAPEKTTTSVSEPAPTTSVEETPTSAPKVSTAQPVPVADAPSPEGTYIASASDGTLVIEDKEGTEVFRADVNAAGLIWVDDTTLKVTGDDGTVTTVTRGEGTWSASP</sequence>
<dbReference type="NCBIfam" id="TIGR02228">
    <property type="entry name" value="sigpep_I_arch"/>
    <property type="match status" value="1"/>
</dbReference>
<evidence type="ECO:0000313" key="4">
    <source>
        <dbReference type="EMBL" id="PYE14547.1"/>
    </source>
</evidence>
<feature type="transmembrane region" description="Helical" evidence="3">
    <location>
        <begin position="140"/>
        <end position="157"/>
    </location>
</feature>
<dbReference type="GO" id="GO:0009003">
    <property type="term" value="F:signal peptidase activity"/>
    <property type="evidence" value="ECO:0007669"/>
    <property type="project" value="UniProtKB-EC"/>
</dbReference>
<dbReference type="EMBL" id="QJSP01000012">
    <property type="protein sequence ID" value="PYE14547.1"/>
    <property type="molecule type" value="Genomic_DNA"/>
</dbReference>
<dbReference type="GO" id="GO:0004252">
    <property type="term" value="F:serine-type endopeptidase activity"/>
    <property type="evidence" value="ECO:0007669"/>
    <property type="project" value="UniProtKB-UniRule"/>
</dbReference>
<reference evidence="4 5" key="1">
    <citation type="submission" date="2018-06" db="EMBL/GenBank/DDBJ databases">
        <title>Genomic Encyclopedia of Type Strains, Phase IV (KMG-IV): sequencing the most valuable type-strain genomes for metagenomic binning, comparative biology and taxonomic classification.</title>
        <authorList>
            <person name="Goeker M."/>
        </authorList>
    </citation>
    <scope>NUCLEOTIDE SEQUENCE [LARGE SCALE GENOMIC DNA]</scope>
    <source>
        <strain evidence="4 5">DSM 45521</strain>
    </source>
</reference>
<protein>
    <recommendedName>
        <fullName evidence="1">Signal peptidase I</fullName>
        <ecNumber evidence="1">3.4.21.89</ecNumber>
    </recommendedName>
</protein>
<keyword evidence="3" id="KW-1133">Transmembrane helix</keyword>
<comment type="caution">
    <text evidence="4">The sequence shown here is derived from an EMBL/GenBank/DDBJ whole genome shotgun (WGS) entry which is preliminary data.</text>
</comment>
<evidence type="ECO:0000313" key="5">
    <source>
        <dbReference type="Proteomes" id="UP000247591"/>
    </source>
</evidence>
<keyword evidence="5" id="KW-1185">Reference proteome</keyword>
<dbReference type="GO" id="GO:0006465">
    <property type="term" value="P:signal peptide processing"/>
    <property type="evidence" value="ECO:0007669"/>
    <property type="project" value="UniProtKB-UniRule"/>
</dbReference>
<gene>
    <name evidence="4" type="ORF">DFR67_1127</name>
</gene>
<dbReference type="InterPro" id="IPR001733">
    <property type="entry name" value="Peptidase_S26B"/>
</dbReference>
<evidence type="ECO:0000256" key="3">
    <source>
        <dbReference type="SAM" id="Phobius"/>
    </source>
</evidence>
<dbReference type="GO" id="GO:0016020">
    <property type="term" value="C:membrane"/>
    <property type="evidence" value="ECO:0007669"/>
    <property type="project" value="UniProtKB-UniRule"/>
</dbReference>
<feature type="compositionally biased region" description="Low complexity" evidence="2">
    <location>
        <begin position="351"/>
        <end position="383"/>
    </location>
</feature>
<feature type="compositionally biased region" description="Polar residues" evidence="2">
    <location>
        <begin position="384"/>
        <end position="407"/>
    </location>
</feature>
<dbReference type="AlphaFoldDB" id="A0A318RR28"/>
<organism evidence="4 5">
    <name type="scientific">Williamsia limnetica</name>
    <dbReference type="NCBI Taxonomy" id="882452"/>
    <lineage>
        <taxon>Bacteria</taxon>
        <taxon>Bacillati</taxon>
        <taxon>Actinomycetota</taxon>
        <taxon>Actinomycetes</taxon>
        <taxon>Mycobacteriales</taxon>
        <taxon>Nocardiaceae</taxon>
        <taxon>Williamsia</taxon>
    </lineage>
</organism>
<feature type="region of interest" description="Disordered" evidence="2">
    <location>
        <begin position="351"/>
        <end position="417"/>
    </location>
</feature>
<dbReference type="EC" id="3.4.21.89" evidence="1"/>